<evidence type="ECO:0008006" key="4">
    <source>
        <dbReference type="Google" id="ProtNLM"/>
    </source>
</evidence>
<dbReference type="Proteomes" id="UP000070501">
    <property type="component" value="Unassembled WGS sequence"/>
</dbReference>
<feature type="compositionally biased region" description="Low complexity" evidence="1">
    <location>
        <begin position="295"/>
        <end position="304"/>
    </location>
</feature>
<accession>A0A136JIM5</accession>
<reference evidence="3" key="1">
    <citation type="submission" date="2016-02" db="EMBL/GenBank/DDBJ databases">
        <title>Draft genome sequence of Microdochium bolleyi, a fungal endophyte of beachgrass.</title>
        <authorList>
            <consortium name="DOE Joint Genome Institute"/>
            <person name="David A.S."/>
            <person name="May G."/>
            <person name="Haridas S."/>
            <person name="Lim J."/>
            <person name="Wang M."/>
            <person name="Labutti K."/>
            <person name="Lipzen A."/>
            <person name="Barry K."/>
            <person name="Grigoriev I.V."/>
        </authorList>
    </citation>
    <scope>NUCLEOTIDE SEQUENCE [LARGE SCALE GENOMIC DNA]</scope>
    <source>
        <strain evidence="3">J235TASD1</strain>
    </source>
</reference>
<feature type="compositionally biased region" description="Basic and acidic residues" evidence="1">
    <location>
        <begin position="198"/>
        <end position="207"/>
    </location>
</feature>
<proteinExistence type="predicted"/>
<dbReference type="InParanoid" id="A0A136JIM5"/>
<dbReference type="EMBL" id="KQ964245">
    <property type="protein sequence ID" value="KXJ97001.1"/>
    <property type="molecule type" value="Genomic_DNA"/>
</dbReference>
<feature type="region of interest" description="Disordered" evidence="1">
    <location>
        <begin position="295"/>
        <end position="318"/>
    </location>
</feature>
<dbReference type="AlphaFoldDB" id="A0A136JIM5"/>
<protein>
    <recommendedName>
        <fullName evidence="4">Myb-like domain-containing protein</fullName>
    </recommendedName>
</protein>
<feature type="region of interest" description="Disordered" evidence="1">
    <location>
        <begin position="152"/>
        <end position="264"/>
    </location>
</feature>
<feature type="region of interest" description="Disordered" evidence="1">
    <location>
        <begin position="61"/>
        <end position="137"/>
    </location>
</feature>
<evidence type="ECO:0000256" key="1">
    <source>
        <dbReference type="SAM" id="MobiDB-lite"/>
    </source>
</evidence>
<gene>
    <name evidence="2" type="ORF">Micbo1qcDRAFT_191609</name>
</gene>
<name>A0A136JIM5_9PEZI</name>
<organism evidence="2 3">
    <name type="scientific">Microdochium bolleyi</name>
    <dbReference type="NCBI Taxonomy" id="196109"/>
    <lineage>
        <taxon>Eukaryota</taxon>
        <taxon>Fungi</taxon>
        <taxon>Dikarya</taxon>
        <taxon>Ascomycota</taxon>
        <taxon>Pezizomycotina</taxon>
        <taxon>Sordariomycetes</taxon>
        <taxon>Xylariomycetidae</taxon>
        <taxon>Xylariales</taxon>
        <taxon>Microdochiaceae</taxon>
        <taxon>Microdochium</taxon>
    </lineage>
</organism>
<feature type="compositionally biased region" description="Basic and acidic residues" evidence="1">
    <location>
        <begin position="254"/>
        <end position="264"/>
    </location>
</feature>
<evidence type="ECO:0000313" key="3">
    <source>
        <dbReference type="Proteomes" id="UP000070501"/>
    </source>
</evidence>
<keyword evidence="3" id="KW-1185">Reference proteome</keyword>
<evidence type="ECO:0000313" key="2">
    <source>
        <dbReference type="EMBL" id="KXJ97001.1"/>
    </source>
</evidence>
<sequence>MNKNWGDRADKDLFFTILSVKNIGVITGAEWTTIGNSMRIMGYGFTNEGCRQHFQALRRTQHKKAVAVSTNPDGSPKYDPALNPITRRPGPGRGRPRKNAASTTGEPGAAAQLPPVATQAGDPNAPAPSPVPAQPRHLLPAPAAGIAYHHAHHLPGRSPAPGPPASAPPPGSPHPVQQPVAPMAPMTENDDAPGEDEPPSKRPRVDSDVVDTAVVPVVPPSSGPPKDESADNMEDDDEEEDFDDELGLGPDPADAERHDEVSNHDAEDAVLTLVAASGGADTAVAAAVAVAVAAGAGTASNASSPSWGTPPQTSFDAP</sequence>
<dbReference type="OrthoDB" id="4525115at2759"/>
<feature type="compositionally biased region" description="Polar residues" evidence="1">
    <location>
        <begin position="305"/>
        <end position="318"/>
    </location>
</feature>
<feature type="compositionally biased region" description="Acidic residues" evidence="1">
    <location>
        <begin position="230"/>
        <end position="246"/>
    </location>
</feature>
<dbReference type="STRING" id="196109.A0A136JIM5"/>
<feature type="compositionally biased region" description="Pro residues" evidence="1">
    <location>
        <begin position="158"/>
        <end position="173"/>
    </location>
</feature>
<feature type="compositionally biased region" description="Acidic residues" evidence="1">
    <location>
        <begin position="188"/>
        <end position="197"/>
    </location>
</feature>